<dbReference type="EMBL" id="JANJQO010000036">
    <property type="protein sequence ID" value="KAJ2983279.1"/>
    <property type="molecule type" value="Genomic_DNA"/>
</dbReference>
<comment type="caution">
    <text evidence="1">The sequence shown here is derived from an EMBL/GenBank/DDBJ whole genome shotgun (WGS) entry which is preliminary data.</text>
</comment>
<accession>A0ACC1NW43</accession>
<name>A0ACC1NW43_9HYPO</name>
<keyword evidence="2" id="KW-1185">Reference proteome</keyword>
<protein>
    <submittedName>
        <fullName evidence="1">Uncharacterized protein</fullName>
    </submittedName>
</protein>
<gene>
    <name evidence="1" type="ORF">NQ176_g794</name>
</gene>
<organism evidence="1 2">
    <name type="scientific">Zarea fungicola</name>
    <dbReference type="NCBI Taxonomy" id="93591"/>
    <lineage>
        <taxon>Eukaryota</taxon>
        <taxon>Fungi</taxon>
        <taxon>Dikarya</taxon>
        <taxon>Ascomycota</taxon>
        <taxon>Pezizomycotina</taxon>
        <taxon>Sordariomycetes</taxon>
        <taxon>Hypocreomycetidae</taxon>
        <taxon>Hypocreales</taxon>
        <taxon>Cordycipitaceae</taxon>
        <taxon>Zarea</taxon>
    </lineage>
</organism>
<evidence type="ECO:0000313" key="2">
    <source>
        <dbReference type="Proteomes" id="UP001143910"/>
    </source>
</evidence>
<sequence>MPAKFVHVPLGQLDYVPAVAYGSVISYFGMKSGASPAHVFKYLQDGLHRLFLQVPLLSGKLHLRSQDAPDFRPGQLEIRYGPIEANQQTQLRFNEIHSSKSYEQINAEGFPVDIFRDSELIWKPFQPDITEGTEVLIAQANFMPGACLLAFSVHHSVCDATGSALVFKEWGQCCQIANAKESNRVDNIVSNNVSWDRSILHTIWRNEAKDLHPSLKFDSKIWHMVAREPPEAEPTQTILPRAGLRPMSSTVFYLSPSSFSDLHNLCKKELGTPSNVSRNDLLMALIWRALTRARTAKTMEDPDDLTCIAVTVDGRPNFSHSTDVLQNYIGNVVFQHRPTTSLGTIISPESTIASIAKVIRESASVVSHQSMMDAYALLEGIQDYGSRKRVTRHLLFTPMLMIPTGFDFGEDGPFTNGGRPEGYRHMQSQRNEMCLPVCFIMPKRASGGIEVIISLFEGELELLLQDSEFNRYFSFLS</sequence>
<proteinExistence type="predicted"/>
<reference evidence="1" key="1">
    <citation type="submission" date="2022-08" db="EMBL/GenBank/DDBJ databases">
        <title>Genome Sequence of Lecanicillium fungicola.</title>
        <authorList>
            <person name="Buettner E."/>
        </authorList>
    </citation>
    <scope>NUCLEOTIDE SEQUENCE</scope>
    <source>
        <strain evidence="1">Babe33</strain>
    </source>
</reference>
<evidence type="ECO:0000313" key="1">
    <source>
        <dbReference type="EMBL" id="KAJ2983279.1"/>
    </source>
</evidence>
<dbReference type="Proteomes" id="UP001143910">
    <property type="component" value="Unassembled WGS sequence"/>
</dbReference>